<organism evidence="1 2">
    <name type="scientific">Mya arenaria</name>
    <name type="common">Soft-shell clam</name>
    <dbReference type="NCBI Taxonomy" id="6604"/>
    <lineage>
        <taxon>Eukaryota</taxon>
        <taxon>Metazoa</taxon>
        <taxon>Spiralia</taxon>
        <taxon>Lophotrochozoa</taxon>
        <taxon>Mollusca</taxon>
        <taxon>Bivalvia</taxon>
        <taxon>Autobranchia</taxon>
        <taxon>Heteroconchia</taxon>
        <taxon>Euheterodonta</taxon>
        <taxon>Imparidentia</taxon>
        <taxon>Neoheterodontei</taxon>
        <taxon>Myida</taxon>
        <taxon>Myoidea</taxon>
        <taxon>Myidae</taxon>
        <taxon>Mya</taxon>
    </lineage>
</organism>
<protein>
    <submittedName>
        <fullName evidence="1">Uncharacterized protein</fullName>
    </submittedName>
</protein>
<evidence type="ECO:0000313" key="1">
    <source>
        <dbReference type="EMBL" id="WAR29022.1"/>
    </source>
</evidence>
<accession>A0ABY7G6R4</accession>
<keyword evidence="2" id="KW-1185">Reference proteome</keyword>
<evidence type="ECO:0000313" key="2">
    <source>
        <dbReference type="Proteomes" id="UP001164746"/>
    </source>
</evidence>
<name>A0ABY7G6R4_MYAAR</name>
<feature type="non-terminal residue" evidence="1">
    <location>
        <position position="1"/>
    </location>
</feature>
<dbReference type="Proteomes" id="UP001164746">
    <property type="component" value="Chromosome 16"/>
</dbReference>
<proteinExistence type="predicted"/>
<dbReference type="EMBL" id="CP111027">
    <property type="protein sequence ID" value="WAR29022.1"/>
    <property type="molecule type" value="Genomic_DNA"/>
</dbReference>
<sequence length="168" mass="18677">MKVDGHVNVYVSLLCRELLGWWEINVQRSGKESYLAGGSSMCCVLVKRATRLVGDQCAAFWQRELLGWWELNVLRSGKESYSADLKLSINDVSDDVPVVLQRGGCLTGSPRSWYMQMEGTDLEKQSSAISTIKQFYAFVLNAMSIRFNSVTGSGYSITLINAGIYIAT</sequence>
<gene>
    <name evidence="1" type="ORF">MAR_002590</name>
</gene>
<reference evidence="1" key="1">
    <citation type="submission" date="2022-11" db="EMBL/GenBank/DDBJ databases">
        <title>Centuries of genome instability and evolution in soft-shell clam transmissible cancer (bioRxiv).</title>
        <authorList>
            <person name="Hart S.F.M."/>
            <person name="Yonemitsu M.A."/>
            <person name="Giersch R.M."/>
            <person name="Beal B.F."/>
            <person name="Arriagada G."/>
            <person name="Davis B.W."/>
            <person name="Ostrander E.A."/>
            <person name="Goff S.P."/>
            <person name="Metzger M.J."/>
        </authorList>
    </citation>
    <scope>NUCLEOTIDE SEQUENCE</scope>
    <source>
        <strain evidence="1">MELC-2E11</strain>
        <tissue evidence="1">Siphon/mantle</tissue>
    </source>
</reference>